<accession>A0ACB8WWZ8</accession>
<protein>
    <submittedName>
        <fullName evidence="1">Uncharacterized protein</fullName>
    </submittedName>
</protein>
<feature type="non-terminal residue" evidence="1">
    <location>
        <position position="1"/>
    </location>
</feature>
<reference evidence="1" key="1">
    <citation type="submission" date="2022-04" db="EMBL/GenBank/DDBJ databases">
        <title>Jade perch genome.</title>
        <authorList>
            <person name="Chao B."/>
        </authorList>
    </citation>
    <scope>NUCLEOTIDE SEQUENCE</scope>
    <source>
        <strain evidence="1">CB-2022</strain>
    </source>
</reference>
<proteinExistence type="predicted"/>
<dbReference type="EMBL" id="CM041535">
    <property type="protein sequence ID" value="KAI3372567.1"/>
    <property type="molecule type" value="Genomic_DNA"/>
</dbReference>
<evidence type="ECO:0000313" key="2">
    <source>
        <dbReference type="Proteomes" id="UP000831701"/>
    </source>
</evidence>
<dbReference type="Proteomes" id="UP000831701">
    <property type="component" value="Chromosome 5"/>
</dbReference>
<evidence type="ECO:0000313" key="1">
    <source>
        <dbReference type="EMBL" id="KAI3372567.1"/>
    </source>
</evidence>
<gene>
    <name evidence="1" type="ORF">L3Q82_023048</name>
</gene>
<keyword evidence="2" id="KW-1185">Reference proteome</keyword>
<comment type="caution">
    <text evidence="1">The sequence shown here is derived from an EMBL/GenBank/DDBJ whole genome shotgun (WGS) entry which is preliminary data.</text>
</comment>
<organism evidence="1 2">
    <name type="scientific">Scortum barcoo</name>
    <name type="common">barcoo grunter</name>
    <dbReference type="NCBI Taxonomy" id="214431"/>
    <lineage>
        <taxon>Eukaryota</taxon>
        <taxon>Metazoa</taxon>
        <taxon>Chordata</taxon>
        <taxon>Craniata</taxon>
        <taxon>Vertebrata</taxon>
        <taxon>Euteleostomi</taxon>
        <taxon>Actinopterygii</taxon>
        <taxon>Neopterygii</taxon>
        <taxon>Teleostei</taxon>
        <taxon>Neoteleostei</taxon>
        <taxon>Acanthomorphata</taxon>
        <taxon>Eupercaria</taxon>
        <taxon>Centrarchiformes</taxon>
        <taxon>Terapontoidei</taxon>
        <taxon>Terapontidae</taxon>
        <taxon>Scortum</taxon>
    </lineage>
</organism>
<name>A0ACB8WWZ8_9TELE</name>
<sequence length="415" mass="45043">TLSTHVFEFDSISKEEEVTAKKKDAGYDEWKTNVGFNILGLRDITNMVVVAPATGGAHKVLLISGKQSGSQAGFSRPISVVLPSAASQASSDSDSNSSAGPPIRKRQRLTHLSPEEKALRRKLKNRVAAQTARDRKKAKMGELEQQVLELELENQKLHIENRLLREKTSGLLTENEELRQRLGLDTLDSKEKVQGLLSTGNDAGLGIGSSESAALRLRVPPQQSDLLLGILDILDPELFLKSCEQECQEPQVLLVGGGNPVPATSPATLGAPSVKLEALNELIHFDHIYTKPVEEVSGGQCSDLESDAEEKIDEATFPVTEVVVVEEEVVSIKDEPEEVVIPSCDDHSRVDDFFSRACSPALSGLDKEACLADTYSDSGYEGSPSPFSGMSSPLCSESNWEDMFANELFPQLISV</sequence>